<dbReference type="PANTHER" id="PTHR43833:SF9">
    <property type="entry name" value="POTASSIUM CHANNEL PROTEIN YUGO-RELATED"/>
    <property type="match status" value="1"/>
</dbReference>
<organism evidence="4 5">
    <name type="scientific">Mesobacillus selenatarsenatis (strain DSM 18680 / JCM 14380 / FERM P-15431 / SF-1)</name>
    <dbReference type="NCBI Taxonomy" id="1321606"/>
    <lineage>
        <taxon>Bacteria</taxon>
        <taxon>Bacillati</taxon>
        <taxon>Bacillota</taxon>
        <taxon>Bacilli</taxon>
        <taxon>Bacillales</taxon>
        <taxon>Bacillaceae</taxon>
        <taxon>Mesobacillus</taxon>
    </lineage>
</organism>
<name>A0A0A8XBG6_MESS1</name>
<comment type="subcellular location">
    <subcellularLocation>
        <location evidence="1">Cell membrane</location>
        <topology evidence="1">Multi-pass membrane protein</topology>
    </subcellularLocation>
</comment>
<evidence type="ECO:0000256" key="1">
    <source>
        <dbReference type="ARBA" id="ARBA00004651"/>
    </source>
</evidence>
<keyword evidence="4" id="KW-0406">Ion transport</keyword>
<protein>
    <submittedName>
        <fullName evidence="4">Potassium voltage-gated channel subfamily KQT/possible potassium channel, VIC family</fullName>
    </submittedName>
</protein>
<keyword evidence="2" id="KW-1133">Transmembrane helix</keyword>
<dbReference type="SUPFAM" id="SSF81324">
    <property type="entry name" value="Voltage-gated potassium channels"/>
    <property type="match status" value="1"/>
</dbReference>
<dbReference type="STRING" id="1321606.SAMD00020551_3653"/>
<keyword evidence="5" id="KW-1185">Reference proteome</keyword>
<dbReference type="SUPFAM" id="SSF51735">
    <property type="entry name" value="NAD(P)-binding Rossmann-fold domains"/>
    <property type="match status" value="1"/>
</dbReference>
<dbReference type="InterPro" id="IPR013099">
    <property type="entry name" value="K_chnl_dom"/>
</dbReference>
<dbReference type="InterPro" id="IPR036721">
    <property type="entry name" value="RCK_C_sf"/>
</dbReference>
<dbReference type="Proteomes" id="UP000031014">
    <property type="component" value="Unassembled WGS sequence"/>
</dbReference>
<dbReference type="InterPro" id="IPR036291">
    <property type="entry name" value="NAD(P)-bd_dom_sf"/>
</dbReference>
<dbReference type="EMBL" id="BASE01000084">
    <property type="protein sequence ID" value="GAM15496.1"/>
    <property type="molecule type" value="Genomic_DNA"/>
</dbReference>
<feature type="domain" description="RCK N-terminal" evidence="3">
    <location>
        <begin position="114"/>
        <end position="237"/>
    </location>
</feature>
<accession>A0A0A8XBG6</accession>
<dbReference type="RefSeq" id="WP_369390303.1">
    <property type="nucleotide sequence ID" value="NZ_BASE01000084.1"/>
</dbReference>
<evidence type="ECO:0000256" key="2">
    <source>
        <dbReference type="SAM" id="Phobius"/>
    </source>
</evidence>
<keyword evidence="4" id="KW-0407">Ion channel</keyword>
<gene>
    <name evidence="4" type="ORF">SAMD00020551_3653</name>
</gene>
<dbReference type="PANTHER" id="PTHR43833">
    <property type="entry name" value="POTASSIUM CHANNEL PROTEIN 2-RELATED-RELATED"/>
    <property type="match status" value="1"/>
</dbReference>
<dbReference type="AlphaFoldDB" id="A0A0A8XBG6"/>
<sequence>MMTNHLYMRFVKLPILLRILMIASMMITLFGVVIHFVEPKSFPTIFDGVWWAIITASTVGFGDFYPVTTWGRITAILLLLIGTGFLSSYFIHLSAATVTKQNAYAEGKVGFRGSSHIIIIGWNERSRSVIRSLIEADEIIILVDDTLGSNPIKDDNVHFIRGRANKDDTLLSAGISTARKVIITSDQNLDELQADMNTILTLLAIKGLNPDIRCIAEIQTSEQINNARRAGADELIPANALTSAVLLNSIASAEVVNPLLDLLGELNGKRLSYIEVEASLIDKNFQEASSFLLKERNIILIGRKRGDDVIVNPKNNIKIKYDDQLLAISNDQ</sequence>
<dbReference type="Pfam" id="PF07885">
    <property type="entry name" value="Ion_trans_2"/>
    <property type="match status" value="1"/>
</dbReference>
<feature type="transmembrane region" description="Helical" evidence="2">
    <location>
        <begin position="15"/>
        <end position="37"/>
    </location>
</feature>
<dbReference type="Gene3D" id="3.40.50.720">
    <property type="entry name" value="NAD(P)-binding Rossmann-like Domain"/>
    <property type="match status" value="1"/>
</dbReference>
<keyword evidence="2" id="KW-0472">Membrane</keyword>
<proteinExistence type="predicted"/>
<dbReference type="InterPro" id="IPR003148">
    <property type="entry name" value="RCK_N"/>
</dbReference>
<feature type="transmembrane region" description="Helical" evidence="2">
    <location>
        <begin position="73"/>
        <end position="91"/>
    </location>
</feature>
<reference evidence="4 5" key="1">
    <citation type="submission" date="2013-06" db="EMBL/GenBank/DDBJ databases">
        <title>Whole genome shotgun sequence of Bacillus selenatarsenatis SF-1.</title>
        <authorList>
            <person name="Kuroda M."/>
            <person name="Sei K."/>
            <person name="Yamashita M."/>
            <person name="Ike M."/>
        </authorList>
    </citation>
    <scope>NUCLEOTIDE SEQUENCE [LARGE SCALE GENOMIC DNA]</scope>
    <source>
        <strain evidence="4 5">SF-1</strain>
    </source>
</reference>
<keyword evidence="4" id="KW-0813">Transport</keyword>
<comment type="caution">
    <text evidence="4">The sequence shown here is derived from an EMBL/GenBank/DDBJ whole genome shotgun (WGS) entry which is preliminary data.</text>
</comment>
<dbReference type="GO" id="GO:0006813">
    <property type="term" value="P:potassium ion transport"/>
    <property type="evidence" value="ECO:0007669"/>
    <property type="project" value="InterPro"/>
</dbReference>
<dbReference type="PROSITE" id="PS51201">
    <property type="entry name" value="RCK_N"/>
    <property type="match status" value="1"/>
</dbReference>
<keyword evidence="2" id="KW-0812">Transmembrane</keyword>
<evidence type="ECO:0000313" key="4">
    <source>
        <dbReference type="EMBL" id="GAM15496.1"/>
    </source>
</evidence>
<evidence type="ECO:0000259" key="3">
    <source>
        <dbReference type="PROSITE" id="PS51201"/>
    </source>
</evidence>
<feature type="transmembrane region" description="Helical" evidence="2">
    <location>
        <begin position="49"/>
        <end position="67"/>
    </location>
</feature>
<evidence type="ECO:0000313" key="5">
    <source>
        <dbReference type="Proteomes" id="UP000031014"/>
    </source>
</evidence>
<dbReference type="GO" id="GO:0005886">
    <property type="term" value="C:plasma membrane"/>
    <property type="evidence" value="ECO:0007669"/>
    <property type="project" value="UniProtKB-SubCell"/>
</dbReference>
<dbReference type="GO" id="GO:0034220">
    <property type="term" value="P:monoatomic ion transmembrane transport"/>
    <property type="evidence" value="ECO:0007669"/>
    <property type="project" value="UniProtKB-KW"/>
</dbReference>
<dbReference type="InterPro" id="IPR050721">
    <property type="entry name" value="Trk_Ktr_HKT_K-transport"/>
</dbReference>
<dbReference type="Pfam" id="PF02254">
    <property type="entry name" value="TrkA_N"/>
    <property type="match status" value="1"/>
</dbReference>
<dbReference type="Gene3D" id="3.30.70.1450">
    <property type="entry name" value="Regulator of K+ conductance, C-terminal domain"/>
    <property type="match status" value="1"/>
</dbReference>
<dbReference type="Gene3D" id="1.10.287.70">
    <property type="match status" value="1"/>
</dbReference>